<comment type="caution">
    <text evidence="1">The sequence shown here is derived from an EMBL/GenBank/DDBJ whole genome shotgun (WGS) entry which is preliminary data.</text>
</comment>
<evidence type="ECO:0000313" key="2">
    <source>
        <dbReference type="Proteomes" id="UP000268094"/>
    </source>
</evidence>
<sequence>MAGQWTGMLEGALAWAKALPDTLSSEVAVDVAGRRVRLSHARVEALSRQVLKGVKALELRSWDSLASVYDLRLSVKGWKLRVEATPERVLLAQGRYTLWLATPGRVELEESPGASSLLMGALRTGAGKAALRALAEKLLPPDLRWDGQVLRVEGRLPRDGALAARLFEASSLAMTAVHASEGLWLSAEAWPGLLDLLQAALDTRVGAA</sequence>
<protein>
    <submittedName>
        <fullName evidence="1">Uncharacterized protein</fullName>
    </submittedName>
</protein>
<name>A0A3A8HXI6_9BACT</name>
<dbReference type="EMBL" id="RAVZ01000537">
    <property type="protein sequence ID" value="RKG70671.1"/>
    <property type="molecule type" value="Genomic_DNA"/>
</dbReference>
<accession>A0A3A8HXI6</accession>
<dbReference type="Proteomes" id="UP000268094">
    <property type="component" value="Unassembled WGS sequence"/>
</dbReference>
<proteinExistence type="predicted"/>
<reference evidence="2" key="1">
    <citation type="submission" date="2018-09" db="EMBL/GenBank/DDBJ databases">
        <authorList>
            <person name="Livingstone P.G."/>
            <person name="Whitworth D.E."/>
        </authorList>
    </citation>
    <scope>NUCLEOTIDE SEQUENCE [LARGE SCALE GENOMIC DNA]</scope>
    <source>
        <strain evidence="2">CA054A</strain>
    </source>
</reference>
<evidence type="ECO:0000313" key="1">
    <source>
        <dbReference type="EMBL" id="RKG70671.1"/>
    </source>
</evidence>
<dbReference type="AlphaFoldDB" id="A0A3A8HXI6"/>
<gene>
    <name evidence="1" type="ORF">D7V88_39645</name>
</gene>
<organism evidence="1 2">
    <name type="scientific">Corallococcus terminator</name>
    <dbReference type="NCBI Taxonomy" id="2316733"/>
    <lineage>
        <taxon>Bacteria</taxon>
        <taxon>Pseudomonadati</taxon>
        <taxon>Myxococcota</taxon>
        <taxon>Myxococcia</taxon>
        <taxon>Myxococcales</taxon>
        <taxon>Cystobacterineae</taxon>
        <taxon>Myxococcaceae</taxon>
        <taxon>Corallococcus</taxon>
    </lineage>
</organism>
<dbReference type="OrthoDB" id="5503934at2"/>
<keyword evidence="2" id="KW-1185">Reference proteome</keyword>
<dbReference type="RefSeq" id="WP_120545698.1">
    <property type="nucleotide sequence ID" value="NZ_RAVZ01000537.1"/>
</dbReference>